<dbReference type="Pfam" id="PF04229">
    <property type="entry name" value="GrpB"/>
    <property type="match status" value="1"/>
</dbReference>
<proteinExistence type="predicted"/>
<organism evidence="1 2">
    <name type="scientific">Rudaeicoccus suwonensis</name>
    <dbReference type="NCBI Taxonomy" id="657409"/>
    <lineage>
        <taxon>Bacteria</taxon>
        <taxon>Bacillati</taxon>
        <taxon>Actinomycetota</taxon>
        <taxon>Actinomycetes</taxon>
        <taxon>Micrococcales</taxon>
        <taxon>Dermacoccaceae</taxon>
        <taxon>Rudaeicoccus</taxon>
    </lineage>
</organism>
<dbReference type="InterPro" id="IPR043519">
    <property type="entry name" value="NT_sf"/>
</dbReference>
<dbReference type="Proteomes" id="UP000318297">
    <property type="component" value="Unassembled WGS sequence"/>
</dbReference>
<dbReference type="PANTHER" id="PTHR34822:SF1">
    <property type="entry name" value="GRPB FAMILY PROTEIN"/>
    <property type="match status" value="1"/>
</dbReference>
<dbReference type="OrthoDB" id="9799092at2"/>
<dbReference type="RefSeq" id="WP_145230370.1">
    <property type="nucleotide sequence ID" value="NZ_VIVQ01000004.1"/>
</dbReference>
<dbReference type="GO" id="GO:0016740">
    <property type="term" value="F:transferase activity"/>
    <property type="evidence" value="ECO:0007669"/>
    <property type="project" value="UniProtKB-KW"/>
</dbReference>
<accession>A0A561DX04</accession>
<protein>
    <submittedName>
        <fullName evidence="1">GrpB-like predicted nucleotidyltransferase (UPF0157 family)</fullName>
    </submittedName>
</protein>
<dbReference type="EMBL" id="VIVQ01000004">
    <property type="protein sequence ID" value="TWE07905.1"/>
    <property type="molecule type" value="Genomic_DNA"/>
</dbReference>
<dbReference type="PANTHER" id="PTHR34822">
    <property type="entry name" value="GRPB DOMAIN PROTEIN (AFU_ORTHOLOGUE AFUA_1G01530)"/>
    <property type="match status" value="1"/>
</dbReference>
<reference evidence="1 2" key="1">
    <citation type="submission" date="2019-06" db="EMBL/GenBank/DDBJ databases">
        <title>Sequencing the genomes of 1000 actinobacteria strains.</title>
        <authorList>
            <person name="Klenk H.-P."/>
        </authorList>
    </citation>
    <scope>NUCLEOTIDE SEQUENCE [LARGE SCALE GENOMIC DNA]</scope>
    <source>
        <strain evidence="1 2">DSM 19560</strain>
    </source>
</reference>
<dbReference type="InterPro" id="IPR007344">
    <property type="entry name" value="GrpB/CoaE"/>
</dbReference>
<dbReference type="SUPFAM" id="SSF81301">
    <property type="entry name" value="Nucleotidyltransferase"/>
    <property type="match status" value="1"/>
</dbReference>
<evidence type="ECO:0000313" key="2">
    <source>
        <dbReference type="Proteomes" id="UP000318297"/>
    </source>
</evidence>
<gene>
    <name evidence="1" type="ORF">BKA23_3272</name>
</gene>
<name>A0A561DX04_9MICO</name>
<dbReference type="Gene3D" id="3.30.460.10">
    <property type="entry name" value="Beta Polymerase, domain 2"/>
    <property type="match status" value="1"/>
</dbReference>
<keyword evidence="2" id="KW-1185">Reference proteome</keyword>
<sequence>MQWAAYRRTEVQIRNWDPVTREVFGFVRDQIIGVHPRAGVEHIGSTSVPGLAGKNTVDVMVLPQSVGEISPATSALEGLGLCHARGSRAERPFLLGAVTDDDGNAHFVHIHVVVAGSDEATTQRGFAAALRTDPTLRFDYAAVKKRVIDAGVVDPLRYSMDKGDWVVDALRRLGLPPLPDDGPPPPNCR</sequence>
<comment type="caution">
    <text evidence="1">The sequence shown here is derived from an EMBL/GenBank/DDBJ whole genome shotgun (WGS) entry which is preliminary data.</text>
</comment>
<dbReference type="AlphaFoldDB" id="A0A561DX04"/>
<evidence type="ECO:0000313" key="1">
    <source>
        <dbReference type="EMBL" id="TWE07905.1"/>
    </source>
</evidence>
<keyword evidence="1" id="KW-0808">Transferase</keyword>